<dbReference type="InterPro" id="IPR036322">
    <property type="entry name" value="WD40_repeat_dom_sf"/>
</dbReference>
<evidence type="ECO:0000313" key="7">
    <source>
        <dbReference type="Proteomes" id="UP001488838"/>
    </source>
</evidence>
<keyword evidence="7" id="KW-1185">Reference proteome</keyword>
<name>A0AAW0I3M6_MYOGA</name>
<dbReference type="SUPFAM" id="SSF50978">
    <property type="entry name" value="WD40 repeat-like"/>
    <property type="match status" value="1"/>
</dbReference>
<evidence type="ECO:0000313" key="6">
    <source>
        <dbReference type="EMBL" id="KAK7809046.1"/>
    </source>
</evidence>
<feature type="non-terminal residue" evidence="6">
    <location>
        <position position="215"/>
    </location>
</feature>
<protein>
    <recommendedName>
        <fullName evidence="5">Small ribosomal subunit protein RACK1</fullName>
    </recommendedName>
</protein>
<dbReference type="EMBL" id="JBBHLL010000224">
    <property type="protein sequence ID" value="KAK7809046.1"/>
    <property type="molecule type" value="Genomic_DNA"/>
</dbReference>
<evidence type="ECO:0000256" key="1">
    <source>
        <dbReference type="ARBA" id="ARBA00007253"/>
    </source>
</evidence>
<organism evidence="6 7">
    <name type="scientific">Myodes glareolus</name>
    <name type="common">Bank vole</name>
    <name type="synonym">Clethrionomys glareolus</name>
    <dbReference type="NCBI Taxonomy" id="447135"/>
    <lineage>
        <taxon>Eukaryota</taxon>
        <taxon>Metazoa</taxon>
        <taxon>Chordata</taxon>
        <taxon>Craniata</taxon>
        <taxon>Vertebrata</taxon>
        <taxon>Euteleostomi</taxon>
        <taxon>Mammalia</taxon>
        <taxon>Eutheria</taxon>
        <taxon>Euarchontoglires</taxon>
        <taxon>Glires</taxon>
        <taxon>Rodentia</taxon>
        <taxon>Myomorpha</taxon>
        <taxon>Muroidea</taxon>
        <taxon>Cricetidae</taxon>
        <taxon>Arvicolinae</taxon>
        <taxon>Myodes</taxon>
    </lineage>
</organism>
<comment type="caution">
    <text evidence="6">The sequence shown here is derived from an EMBL/GenBank/DDBJ whole genome shotgun (WGS) entry which is preliminary data.</text>
</comment>
<keyword evidence="3" id="KW-0689">Ribosomal protein</keyword>
<dbReference type="PANTHER" id="PTHR19868">
    <property type="entry name" value="RECEPTOR FOR ACTIVATED PROTEIN KINASE C RACK1"/>
    <property type="match status" value="1"/>
</dbReference>
<evidence type="ECO:0000256" key="3">
    <source>
        <dbReference type="ARBA" id="ARBA00022980"/>
    </source>
</evidence>
<evidence type="ECO:0000256" key="2">
    <source>
        <dbReference type="ARBA" id="ARBA00022604"/>
    </source>
</evidence>
<dbReference type="GO" id="GO:0043022">
    <property type="term" value="F:ribosome binding"/>
    <property type="evidence" value="ECO:0007669"/>
    <property type="project" value="InterPro"/>
</dbReference>
<dbReference type="InterPro" id="IPR015943">
    <property type="entry name" value="WD40/YVTN_repeat-like_dom_sf"/>
</dbReference>
<reference evidence="6 7" key="1">
    <citation type="journal article" date="2023" name="bioRxiv">
        <title>Conserved and derived expression patterns and positive selection on dental genes reveal complex evolutionary context of ever-growing rodent molars.</title>
        <authorList>
            <person name="Calamari Z.T."/>
            <person name="Song A."/>
            <person name="Cohen E."/>
            <person name="Akter M."/>
            <person name="Roy R.D."/>
            <person name="Hallikas O."/>
            <person name="Christensen M.M."/>
            <person name="Li P."/>
            <person name="Marangoni P."/>
            <person name="Jernvall J."/>
            <person name="Klein O.D."/>
        </authorList>
    </citation>
    <scope>NUCLEOTIDE SEQUENCE [LARGE SCALE GENOMIC DNA]</scope>
    <source>
        <strain evidence="6">V071</strain>
    </source>
</reference>
<dbReference type="GO" id="GO:0005840">
    <property type="term" value="C:ribosome"/>
    <property type="evidence" value="ECO:0007669"/>
    <property type="project" value="UniProtKB-KW"/>
</dbReference>
<gene>
    <name evidence="6" type="ORF">U0070_001303</name>
</gene>
<evidence type="ECO:0000256" key="4">
    <source>
        <dbReference type="ARBA" id="ARBA00023218"/>
    </source>
</evidence>
<dbReference type="InterPro" id="IPR045223">
    <property type="entry name" value="RACK1-like"/>
</dbReference>
<comment type="similarity">
    <text evidence="1">Belongs to the WD repeat G protein beta family. Ribosomal protein RACK1 subfamily.</text>
</comment>
<dbReference type="SMART" id="SM00320">
    <property type="entry name" value="WD40"/>
    <property type="match status" value="3"/>
</dbReference>
<dbReference type="Pfam" id="PF00400">
    <property type="entry name" value="WD40"/>
    <property type="match status" value="3"/>
</dbReference>
<dbReference type="InterPro" id="IPR001680">
    <property type="entry name" value="WD40_rpt"/>
</dbReference>
<evidence type="ECO:0000256" key="5">
    <source>
        <dbReference type="ARBA" id="ARBA00035297"/>
    </source>
</evidence>
<accession>A0AAW0I3M6</accession>
<dbReference type="Proteomes" id="UP001488838">
    <property type="component" value="Unassembled WGS sequence"/>
</dbReference>
<dbReference type="GO" id="GO:0045182">
    <property type="term" value="F:translation regulator activity"/>
    <property type="evidence" value="ECO:0007669"/>
    <property type="project" value="InterPro"/>
</dbReference>
<keyword evidence="3" id="KW-0687">Ribonucleoprotein</keyword>
<dbReference type="GO" id="GO:0007369">
    <property type="term" value="P:gastrulation"/>
    <property type="evidence" value="ECO:0007669"/>
    <property type="project" value="UniProtKB-KW"/>
</dbReference>
<keyword evidence="2" id="KW-0341">Growth regulation</keyword>
<dbReference type="AlphaFoldDB" id="A0AAW0I3M6"/>
<proteinExistence type="inferred from homology"/>
<sequence length="215" mass="23842">MVILCLETSDVVISSDGQFALSGSWGRILHLWDLIMELIMRQLMDHAKDDKTIKLWNTLGVGKYTIQDESHTEVCVGSSPKSNNPIIISCGRDKLVKLWNLTNCKLTSNCIERRPLQWFSLEAGMAKLRRGGGDTNVRDIINALCFSWNGSWLCLAAGSHVKIWDLEGKITVNELKQEVGRTSSEAELQGTSLCCGLLMARLCLLAIQATQGKCD</sequence>
<keyword evidence="4" id="KW-0217">Developmental protein</keyword>
<keyword evidence="4" id="KW-0306">Gastrulation</keyword>
<dbReference type="Gene3D" id="2.130.10.10">
    <property type="entry name" value="YVTN repeat-like/Quinoprotein amine dehydrogenase"/>
    <property type="match status" value="1"/>
</dbReference>